<dbReference type="PANTHER" id="PTHR34351">
    <property type="entry name" value="SLR1927 PROTEIN-RELATED"/>
    <property type="match status" value="1"/>
</dbReference>
<proteinExistence type="predicted"/>
<accession>A0A365L246</accession>
<keyword evidence="2" id="KW-1185">Reference proteome</keyword>
<evidence type="ECO:0000313" key="1">
    <source>
        <dbReference type="EMBL" id="RAZ79443.1"/>
    </source>
</evidence>
<dbReference type="EMBL" id="QLZR01000002">
    <property type="protein sequence ID" value="RAZ79443.1"/>
    <property type="molecule type" value="Genomic_DNA"/>
</dbReference>
<sequence>MNWIRHDYGIKNTKMALGFTVVLFIMSMVFLQFTAAAITAFIGFIVALQLAYFSRLGDKLVFKNPKIRKRVLNGGDSHWELSFENKGLPVWGANLKIWFIDTVIPVGQEAGSYTELVELDVPFTVGYKETMVLKVPVTGNRRGLSRIKKMELSIPHPFGQGSLMLEYGGMILQEHLVYPKLRKYQFRYAPSKQKPGQFNLRHSLFEDPFQPIGTRDYVSTDQFNQIHWKASARMQTYQTKVYNHVANEAMFFVLNVADRYATISNLEERIEELASYIENCFSEGVPYAIAINVRSAGKIPYLYLASGEGSRQRQHALELLSVISKNNSTMPFASMIAHLDLHTELPYTTYLMTDNLESVKKYIPKWSRKTELKILRTSEGRVIA</sequence>
<name>A0A365L246_9BACL</name>
<dbReference type="PANTHER" id="PTHR34351:SF2">
    <property type="entry name" value="DUF58 DOMAIN-CONTAINING PROTEIN"/>
    <property type="match status" value="1"/>
</dbReference>
<protein>
    <submittedName>
        <fullName evidence="1">DUF58 domain-containing protein</fullName>
    </submittedName>
</protein>
<gene>
    <name evidence="1" type="ORF">DP120_07475</name>
</gene>
<reference evidence="1 2" key="1">
    <citation type="submission" date="2018-06" db="EMBL/GenBank/DDBJ databases">
        <title>The draft genome sequences of strains SCU63 and S1.</title>
        <authorList>
            <person name="Gan L."/>
        </authorList>
    </citation>
    <scope>NUCLEOTIDE SEQUENCE [LARGE SCALE GENOMIC DNA]</scope>
    <source>
        <strain evidence="1 2">SCU63</strain>
    </source>
</reference>
<organism evidence="1 2">
    <name type="scientific">Planococcus halotolerans</name>
    <dbReference type="NCBI Taxonomy" id="2233542"/>
    <lineage>
        <taxon>Bacteria</taxon>
        <taxon>Bacillati</taxon>
        <taxon>Bacillota</taxon>
        <taxon>Bacilli</taxon>
        <taxon>Bacillales</taxon>
        <taxon>Caryophanaceae</taxon>
        <taxon>Planococcus</taxon>
    </lineage>
</organism>
<dbReference type="Proteomes" id="UP000251002">
    <property type="component" value="Unassembled WGS sequence"/>
</dbReference>
<dbReference type="AlphaFoldDB" id="A0A365L246"/>
<evidence type="ECO:0000313" key="2">
    <source>
        <dbReference type="Proteomes" id="UP000251002"/>
    </source>
</evidence>
<dbReference type="RefSeq" id="WP_112223013.1">
    <property type="nucleotide sequence ID" value="NZ_CP196859.1"/>
</dbReference>
<comment type="caution">
    <text evidence="1">The sequence shown here is derived from an EMBL/GenBank/DDBJ whole genome shotgun (WGS) entry which is preliminary data.</text>
</comment>